<dbReference type="Proteomes" id="UP001652626">
    <property type="component" value="Chromosome Z"/>
</dbReference>
<protein>
    <submittedName>
        <fullName evidence="3">Uncharacterized protein LOC113403298</fullName>
    </submittedName>
</protein>
<dbReference type="OrthoDB" id="10257153at2759"/>
<organism evidence="2 3">
    <name type="scientific">Vanessa tameamea</name>
    <name type="common">Kamehameha butterfly</name>
    <dbReference type="NCBI Taxonomy" id="334116"/>
    <lineage>
        <taxon>Eukaryota</taxon>
        <taxon>Metazoa</taxon>
        <taxon>Ecdysozoa</taxon>
        <taxon>Arthropoda</taxon>
        <taxon>Hexapoda</taxon>
        <taxon>Insecta</taxon>
        <taxon>Pterygota</taxon>
        <taxon>Neoptera</taxon>
        <taxon>Endopterygota</taxon>
        <taxon>Lepidoptera</taxon>
        <taxon>Glossata</taxon>
        <taxon>Ditrysia</taxon>
        <taxon>Papilionoidea</taxon>
        <taxon>Nymphalidae</taxon>
        <taxon>Nymphalinae</taxon>
        <taxon>Vanessa</taxon>
    </lineage>
</organism>
<keyword evidence="2" id="KW-1185">Reference proteome</keyword>
<evidence type="ECO:0000256" key="1">
    <source>
        <dbReference type="SAM" id="MobiDB-lite"/>
    </source>
</evidence>
<name>A0A8B8IST5_VANTA</name>
<sequence>MGPKKAKNETDDENYWRLCIEDTPLDDETWTVKVILIEAAGSEHDRIYLNKFESYAAEERRFVIKNICKTETIFMINQLGGEKKVKDDNLRVFEEGQSYLKEKRDVPPEIMALIIKHLILKMKEEYLFIKRQRLEVREGMKKESATMINRAEVKGTVNVKLPEPQDAAPSSNIKKTEPDSILDSIEIDENKKYSTQLRVRGEEWRDKIYIDDYPTDGPNLYIAVTGFLEPYLAGCLIKVGIPLTAVIQIRIDSTHSSMPSSLFRATKRGQSQTELLTEKSLKFWEDLQQLRINKASANDFKNTAFVVFTPPYWDTENISGCTEKIYDEICYLMYDIQDLTRQHMHYLDNMNIITIPEENKIDSYKLFYSKYLEGIPIESLSAYLVLDAVLQTVCKTNTSDNNSSTNISSLENTSNIVPVNQSNIEEIRLHQSEKLVKDLINEFCKGDAQKMKYRVTNGDEYVDHKKPVILNYGDFCKNKTFHLGNINLDNIVYSMLYGIPLNKLWLNRNKPTEEIRARNNFHVNMLLSCFDRDDVESAELCRLIHILTCRKLYNNRSSLKKTHILPSTLAEFKKYFLKRSILAEPLNKYSSYRCQTSISSSLYSSAVEGEESYEIISDEDDVSRGIRLLFDCPDITELVSATEITNQKPSEHVIDEYQFFEDFTGSSAFQIVLDAFNNYNCIDYKYCEVTDCFVTMFYNSHDKDGIARDEWRCHLPTPLCLQDFFDFVLEEHYDWIKNEEKNYDEYNHLKSQSEFKNTQLFLTEKSCVENSEVEVDLLMEGSLKYEEMKNDEIIDVETSDSKVFLTKKTPLSTTDIDSTKSGKKNKSPAISTPKVLRNDSEIEANIELPKKPFFGYDLGDRRVEVFGKDSTYFAKDGTRVSSSYFLVIPMNLEFVNLNIIPGNLNNEFWVHNELGDIKLGTVDIRESFRVHTKDQLIMYVKKQLYKVVRSLKCQSGETIYKANLQKSPSFDMSDVIPEIYETKSFHSLFVTWPNGLITESVHEINSAKISHIKQHYITSLQNLNEDMRCISLEGEVVIFKSNNEIEILKPDSSYIRTTKCEKKIINDENPESLITETNSDKSKKGKDKQSKTSSKPSKKMSIENDKNTHTRSIEYELIIEEFETIGSNGLRQKWTQNNKLDIEKLLIKTATDFCLGEIFSKRMDGTTILLNKDGVQVVTFPNNTRIITNFIVEDEEIFPDWTEEEIEYFAMNNLDPDVGSIKSESDINQNNLVHTNSISSDYFASTKLQEVDNNIAREDGYISVNIIYTIEHAHFTTVTINKFNEKISIESPNNTCVTVDTENIYEFTLDKQTSAHFDGNTLKIKYNVCPESNFYTNCEVKMKSGEINSGTQFQKYWLNMTDSCNTSCKKISVDEEGNINVIEEDINDEMSQERNSSDLNDQIHRGFNNDGKITEKNIESLKCEEMWESKQLKFFVLKRDLTCSELIHRAIIESYKELCHIHPWCSINQFDTFGDHRSIWSILTPIHLNETEKWLMESKLSSKPKNLAYKDLVNDSGKGFYHWMRPYKRFQPEPIKPKPVLPERLPRAFVLRTLEQQWNDSQRERLRGAKELSKAILCYRNRLEANTDTILKVPIEDRRSENESKTDDMVQAIANRVYKDLKDRLAEESQRRAQPTITTKPSITIDDMSEEESEEELKILKEKEGDVKETETAQATTINLKRYWNRRAEELKEEQFYKYLLREGSVPPYFRNVLGGAIWWHMSKAADDAVTKAERRHMKCVCNEE</sequence>
<proteinExistence type="predicted"/>
<dbReference type="GO" id="GO:1904158">
    <property type="term" value="P:axonemal central apparatus assembly"/>
    <property type="evidence" value="ECO:0007669"/>
    <property type="project" value="TreeGrafter"/>
</dbReference>
<dbReference type="RefSeq" id="XP_026499587.2">
    <property type="nucleotide sequence ID" value="XM_026643802.2"/>
</dbReference>
<dbReference type="OMA" id="FYHWMRP"/>
<dbReference type="GO" id="GO:0005576">
    <property type="term" value="C:extracellular region"/>
    <property type="evidence" value="ECO:0007669"/>
    <property type="project" value="GOC"/>
</dbReference>
<reference evidence="3" key="1">
    <citation type="submission" date="2025-08" db="UniProtKB">
        <authorList>
            <consortium name="RefSeq"/>
        </authorList>
    </citation>
    <scope>IDENTIFICATION</scope>
    <source>
        <tissue evidence="3">Whole body</tissue>
    </source>
</reference>
<dbReference type="PANTHER" id="PTHR21963">
    <property type="entry name" value="PF6"/>
    <property type="match status" value="1"/>
</dbReference>
<accession>A0A8B8IST5</accession>
<dbReference type="PANTHER" id="PTHR21963:SF1">
    <property type="entry name" value="SPERM-ASSOCIATED ANTIGEN 17"/>
    <property type="match status" value="1"/>
</dbReference>
<dbReference type="InterPro" id="IPR026173">
    <property type="entry name" value="SPAG17"/>
</dbReference>
<dbReference type="GO" id="GO:1990716">
    <property type="term" value="C:axonemal central apparatus"/>
    <property type="evidence" value="ECO:0007669"/>
    <property type="project" value="TreeGrafter"/>
</dbReference>
<evidence type="ECO:0000313" key="2">
    <source>
        <dbReference type="Proteomes" id="UP001652626"/>
    </source>
</evidence>
<feature type="compositionally biased region" description="Basic and acidic residues" evidence="1">
    <location>
        <begin position="1078"/>
        <end position="1090"/>
    </location>
</feature>
<feature type="region of interest" description="Disordered" evidence="1">
    <location>
        <begin position="1067"/>
        <end position="1106"/>
    </location>
</feature>
<evidence type="ECO:0000313" key="3">
    <source>
        <dbReference type="RefSeq" id="XP_026499587.2"/>
    </source>
</evidence>
<dbReference type="GeneID" id="113403298"/>
<gene>
    <name evidence="3" type="primary">LOC113403298</name>
</gene>
<dbReference type="GO" id="GO:0003351">
    <property type="term" value="P:epithelial cilium movement involved in extracellular fluid movement"/>
    <property type="evidence" value="ECO:0007669"/>
    <property type="project" value="TreeGrafter"/>
</dbReference>